<evidence type="ECO:0000259" key="9">
    <source>
        <dbReference type="PROSITE" id="PS00497"/>
    </source>
</evidence>
<feature type="domain" description="Tyrosinase copper-binding" evidence="10">
    <location>
        <begin position="343"/>
        <end position="354"/>
    </location>
</feature>
<dbReference type="PANTHER" id="PTHR11474:SF76">
    <property type="entry name" value="SHKT DOMAIN-CONTAINING PROTEIN"/>
    <property type="match status" value="1"/>
</dbReference>
<dbReference type="PROSITE" id="PS00498">
    <property type="entry name" value="TYROSINASE_2"/>
    <property type="match status" value="1"/>
</dbReference>
<dbReference type="AlphaFoldDB" id="A0A6A6AS90"/>
<dbReference type="PROSITE" id="PS00497">
    <property type="entry name" value="TYROSINASE_1"/>
    <property type="match status" value="1"/>
</dbReference>
<reference evidence="11" key="1">
    <citation type="journal article" date="2020" name="Stud. Mycol.">
        <title>101 Dothideomycetes genomes: a test case for predicting lifestyles and emergence of pathogens.</title>
        <authorList>
            <person name="Haridas S."/>
            <person name="Albert R."/>
            <person name="Binder M."/>
            <person name="Bloem J."/>
            <person name="Labutti K."/>
            <person name="Salamov A."/>
            <person name="Andreopoulos B."/>
            <person name="Baker S."/>
            <person name="Barry K."/>
            <person name="Bills G."/>
            <person name="Bluhm B."/>
            <person name="Cannon C."/>
            <person name="Castanera R."/>
            <person name="Culley D."/>
            <person name="Daum C."/>
            <person name="Ezra D."/>
            <person name="Gonzalez J."/>
            <person name="Henrissat B."/>
            <person name="Kuo A."/>
            <person name="Liang C."/>
            <person name="Lipzen A."/>
            <person name="Lutzoni F."/>
            <person name="Magnuson J."/>
            <person name="Mondo S."/>
            <person name="Nolan M."/>
            <person name="Ohm R."/>
            <person name="Pangilinan J."/>
            <person name="Park H.-J."/>
            <person name="Ramirez L."/>
            <person name="Alfaro M."/>
            <person name="Sun H."/>
            <person name="Tritt A."/>
            <person name="Yoshinaga Y."/>
            <person name="Zwiers L.-H."/>
            <person name="Turgeon B."/>
            <person name="Goodwin S."/>
            <person name="Spatafora J."/>
            <person name="Crous P."/>
            <person name="Grigoriev I."/>
        </authorList>
    </citation>
    <scope>NUCLEOTIDE SEQUENCE</scope>
    <source>
        <strain evidence="11">CBS 119687</strain>
    </source>
</reference>
<dbReference type="OrthoDB" id="6132182at2759"/>
<feature type="signal peptide" evidence="8">
    <location>
        <begin position="1"/>
        <end position="27"/>
    </location>
</feature>
<dbReference type="GO" id="GO:0042438">
    <property type="term" value="P:melanin biosynthetic process"/>
    <property type="evidence" value="ECO:0007669"/>
    <property type="project" value="UniProtKB-KW"/>
</dbReference>
<evidence type="ECO:0000256" key="8">
    <source>
        <dbReference type="SAM" id="SignalP"/>
    </source>
</evidence>
<evidence type="ECO:0000256" key="2">
    <source>
        <dbReference type="ARBA" id="ARBA00011906"/>
    </source>
</evidence>
<evidence type="ECO:0000256" key="4">
    <source>
        <dbReference type="ARBA" id="ARBA00023008"/>
    </source>
</evidence>
<organism evidence="11 12">
    <name type="scientific">Dothidotthia symphoricarpi CBS 119687</name>
    <dbReference type="NCBI Taxonomy" id="1392245"/>
    <lineage>
        <taxon>Eukaryota</taxon>
        <taxon>Fungi</taxon>
        <taxon>Dikarya</taxon>
        <taxon>Ascomycota</taxon>
        <taxon>Pezizomycotina</taxon>
        <taxon>Dothideomycetes</taxon>
        <taxon>Pleosporomycetidae</taxon>
        <taxon>Pleosporales</taxon>
        <taxon>Dothidotthiaceae</taxon>
        <taxon>Dothidotthia</taxon>
    </lineage>
</organism>
<keyword evidence="3" id="KW-0479">Metal-binding</keyword>
<dbReference type="EMBL" id="ML977497">
    <property type="protein sequence ID" value="KAF2134809.1"/>
    <property type="molecule type" value="Genomic_DNA"/>
</dbReference>
<keyword evidence="12" id="KW-1185">Reference proteome</keyword>
<comment type="catalytic activity">
    <reaction evidence="7">
        <text>L-tyrosine + O2 = L-dopaquinone + H2O</text>
        <dbReference type="Rhea" id="RHEA:18117"/>
        <dbReference type="ChEBI" id="CHEBI:15377"/>
        <dbReference type="ChEBI" id="CHEBI:15379"/>
        <dbReference type="ChEBI" id="CHEBI:57924"/>
        <dbReference type="ChEBI" id="CHEBI:58315"/>
        <dbReference type="EC" id="1.14.18.1"/>
    </reaction>
</comment>
<evidence type="ECO:0000313" key="12">
    <source>
        <dbReference type="Proteomes" id="UP000799771"/>
    </source>
</evidence>
<sequence length="446" mass="50396">MARSKLVGVSRLLFVLFISLLFSRSNSNPTIGGQERRVTKGAAAPTRRQANDTIHVVSGVPRLGIDTKFPRLEVRELERNPDQFNVYLLGLQRFQSISQDEKLSYFQISGIHGRPFVSWDGVEKHPEGKDGYCAHSSNIFPTWHRPYLALMEELLYVNAREVVLGFPDGELKDRMNVALETFRMPYWDAAAVPPEGEGSYPACVQMRTMTVELPDGNTSVKTDIPNPLFSYAFHPLPIDAFKGSDSRFTRWNTTKRFPSNRNADAESQDGKVAYELDANQVNLRQRTYYMLSMQKEYHNFSNNAVNSELSGVVVDSLESVHDSIHHSVGSNGHLTQIAYSAFDPVFWLLHANTDRMFAIWQALNPESYVTNHTNPKATFTTPKNSWADENTPLHPFRCNSAGDFWTSATVRDHTVFGYTYPELIGLSEDVTLIRRVNALYGENATS</sequence>
<accession>A0A6A6AS90</accession>
<dbReference type="InterPro" id="IPR002227">
    <property type="entry name" value="Tyrosinase_Cu-bd"/>
</dbReference>
<dbReference type="PRINTS" id="PR00092">
    <property type="entry name" value="TYROSINASE"/>
</dbReference>
<evidence type="ECO:0000256" key="3">
    <source>
        <dbReference type="ARBA" id="ARBA00022723"/>
    </source>
</evidence>
<dbReference type="GO" id="GO:0046872">
    <property type="term" value="F:metal ion binding"/>
    <property type="evidence" value="ECO:0007669"/>
    <property type="project" value="UniProtKB-KW"/>
</dbReference>
<dbReference type="GeneID" id="54403449"/>
<evidence type="ECO:0000313" key="11">
    <source>
        <dbReference type="EMBL" id="KAF2134809.1"/>
    </source>
</evidence>
<gene>
    <name evidence="11" type="ORF">P153DRAFT_279422</name>
</gene>
<name>A0A6A6AS90_9PLEO</name>
<evidence type="ECO:0000256" key="5">
    <source>
        <dbReference type="ARBA" id="ARBA00023101"/>
    </source>
</evidence>
<evidence type="ECO:0000256" key="1">
    <source>
        <dbReference type="ARBA" id="ARBA00009928"/>
    </source>
</evidence>
<evidence type="ECO:0000256" key="6">
    <source>
        <dbReference type="ARBA" id="ARBA00048233"/>
    </source>
</evidence>
<proteinExistence type="inferred from homology"/>
<comment type="similarity">
    <text evidence="1">Belongs to the tyrosinase family.</text>
</comment>
<feature type="non-terminal residue" evidence="11">
    <location>
        <position position="446"/>
    </location>
</feature>
<dbReference type="GO" id="GO:0004503">
    <property type="term" value="F:tyrosinase activity"/>
    <property type="evidence" value="ECO:0007669"/>
    <property type="project" value="UniProtKB-EC"/>
</dbReference>
<dbReference type="Pfam" id="PF00264">
    <property type="entry name" value="Tyrosinase"/>
    <property type="match status" value="1"/>
</dbReference>
<protein>
    <recommendedName>
        <fullName evidence="2">tyrosinase</fullName>
        <ecNumber evidence="2">1.14.18.1</ecNumber>
    </recommendedName>
</protein>
<dbReference type="EC" id="1.14.18.1" evidence="2"/>
<dbReference type="RefSeq" id="XP_033529196.1">
    <property type="nucleotide sequence ID" value="XM_033663017.1"/>
</dbReference>
<evidence type="ECO:0000256" key="7">
    <source>
        <dbReference type="ARBA" id="ARBA00048881"/>
    </source>
</evidence>
<comment type="catalytic activity">
    <reaction evidence="6">
        <text>2 L-dopa + O2 = 2 L-dopaquinone + 2 H2O</text>
        <dbReference type="Rhea" id="RHEA:34287"/>
        <dbReference type="ChEBI" id="CHEBI:15377"/>
        <dbReference type="ChEBI" id="CHEBI:15379"/>
        <dbReference type="ChEBI" id="CHEBI:57504"/>
        <dbReference type="ChEBI" id="CHEBI:57924"/>
        <dbReference type="EC" id="1.14.18.1"/>
    </reaction>
</comment>
<keyword evidence="4" id="KW-0186">Copper</keyword>
<dbReference type="Proteomes" id="UP000799771">
    <property type="component" value="Unassembled WGS sequence"/>
</dbReference>
<dbReference type="InterPro" id="IPR008922">
    <property type="entry name" value="Di-copper_centre_dom_sf"/>
</dbReference>
<dbReference type="Gene3D" id="1.10.1280.10">
    <property type="entry name" value="Di-copper center containing domain from catechol oxidase"/>
    <property type="match status" value="1"/>
</dbReference>
<evidence type="ECO:0000259" key="10">
    <source>
        <dbReference type="PROSITE" id="PS00498"/>
    </source>
</evidence>
<keyword evidence="5" id="KW-0470">Melanin biosynthesis</keyword>
<dbReference type="SUPFAM" id="SSF48056">
    <property type="entry name" value="Di-copper centre-containing domain"/>
    <property type="match status" value="1"/>
</dbReference>
<keyword evidence="8" id="KW-0732">Signal</keyword>
<feature type="chain" id="PRO_5025446590" description="tyrosinase" evidence="8">
    <location>
        <begin position="28"/>
        <end position="446"/>
    </location>
</feature>
<dbReference type="InterPro" id="IPR050316">
    <property type="entry name" value="Tyrosinase/Hemocyanin"/>
</dbReference>
<feature type="domain" description="Tyrosinase copper-binding" evidence="9">
    <location>
        <begin position="135"/>
        <end position="152"/>
    </location>
</feature>
<dbReference type="PANTHER" id="PTHR11474">
    <property type="entry name" value="TYROSINASE FAMILY MEMBER"/>
    <property type="match status" value="1"/>
</dbReference>